<sequence length="430" mass="45929">MRKHLKVTSMLASVLLLGFTILLSCSKDDGSVSVIEQEALVVTLSSTEIKEGETVQFSATANGKAISGATYYVNGISIDHSEHTFAEPGNYKVVAKKEGYQDSDQHGILVLKRKMAIVVHIVGEEINSNGTYVAKYWKNGTPTILGNNAIGTSLVLANNDVHISGVNGSFSQLIYWKNGLEIKRITNAGISLGKSIAVSDDNVYLSGFQLDSKGRRLATYWKNGQAIALTDANSPLSSQASSIFVSGEDVHIAGVEQGNQGLQRAMYWKNGNAILLNPGGGMSSVLNMFVSGEDVYIAGSEINAQDDQVGTYWKKNQHTISSKSLGATELTSVFISGTDIYVGGYEIVNGKAAAKYWKNGQAVTLTDGSTNAVVMALFVLGADVYVAGYEANANDVPVAKYWKNGVAVDLTDGNHEGAAYDIVVQEVEIE</sequence>
<protein>
    <recommendedName>
        <fullName evidence="4">PEGA domain-containing protein</fullName>
    </recommendedName>
</protein>
<comment type="caution">
    <text evidence="2">The sequence shown here is derived from an EMBL/GenBank/DDBJ whole genome shotgun (WGS) entry which is preliminary data.</text>
</comment>
<keyword evidence="3" id="KW-1185">Reference proteome</keyword>
<organism evidence="2 3">
    <name type="scientific">Arenibacter antarcticus</name>
    <dbReference type="NCBI Taxonomy" id="2040469"/>
    <lineage>
        <taxon>Bacteria</taxon>
        <taxon>Pseudomonadati</taxon>
        <taxon>Bacteroidota</taxon>
        <taxon>Flavobacteriia</taxon>
        <taxon>Flavobacteriales</taxon>
        <taxon>Flavobacteriaceae</taxon>
        <taxon>Arenibacter</taxon>
    </lineage>
</organism>
<accession>A0ABW5VAX1</accession>
<evidence type="ECO:0008006" key="4">
    <source>
        <dbReference type="Google" id="ProtNLM"/>
    </source>
</evidence>
<evidence type="ECO:0000256" key="1">
    <source>
        <dbReference type="SAM" id="SignalP"/>
    </source>
</evidence>
<name>A0ABW5VAX1_9FLAO</name>
<reference evidence="3" key="1">
    <citation type="journal article" date="2019" name="Int. J. Syst. Evol. Microbiol.">
        <title>The Global Catalogue of Microorganisms (GCM) 10K type strain sequencing project: providing services to taxonomists for standard genome sequencing and annotation.</title>
        <authorList>
            <consortium name="The Broad Institute Genomics Platform"/>
            <consortium name="The Broad Institute Genome Sequencing Center for Infectious Disease"/>
            <person name="Wu L."/>
            <person name="Ma J."/>
        </authorList>
    </citation>
    <scope>NUCLEOTIDE SEQUENCE [LARGE SCALE GENOMIC DNA]</scope>
    <source>
        <strain evidence="3">KCTC 52924</strain>
    </source>
</reference>
<feature type="signal peptide" evidence="1">
    <location>
        <begin position="1"/>
        <end position="26"/>
    </location>
</feature>
<dbReference type="Proteomes" id="UP001597532">
    <property type="component" value="Unassembled WGS sequence"/>
</dbReference>
<dbReference type="PROSITE" id="PS51257">
    <property type="entry name" value="PROKAR_LIPOPROTEIN"/>
    <property type="match status" value="1"/>
</dbReference>
<evidence type="ECO:0000313" key="3">
    <source>
        <dbReference type="Proteomes" id="UP001597532"/>
    </source>
</evidence>
<proteinExistence type="predicted"/>
<evidence type="ECO:0000313" key="2">
    <source>
        <dbReference type="EMBL" id="MFD2788643.1"/>
    </source>
</evidence>
<feature type="chain" id="PRO_5046676616" description="PEGA domain-containing protein" evidence="1">
    <location>
        <begin position="27"/>
        <end position="430"/>
    </location>
</feature>
<gene>
    <name evidence="2" type="ORF">ACFS1K_02595</name>
</gene>
<keyword evidence="1" id="KW-0732">Signal</keyword>
<dbReference type="RefSeq" id="WP_251806951.1">
    <property type="nucleotide sequence ID" value="NZ_CP166679.1"/>
</dbReference>
<dbReference type="EMBL" id="JBHUOK010000004">
    <property type="protein sequence ID" value="MFD2788643.1"/>
    <property type="molecule type" value="Genomic_DNA"/>
</dbReference>